<evidence type="ECO:0000313" key="2">
    <source>
        <dbReference type="EMBL" id="KAK4198549.1"/>
    </source>
</evidence>
<feature type="region of interest" description="Disordered" evidence="1">
    <location>
        <begin position="123"/>
        <end position="147"/>
    </location>
</feature>
<keyword evidence="3" id="KW-1185">Reference proteome</keyword>
<sequence>MTPCPKTTPRKTKPIMGPPLPSIAPDVLQQDPPNGPSRRPRYRIVVVDAGRNYRHRSKDSPGSLVNDDCHSSMVPRSRFMAPSARPSEPHTQNRYVAEEPVEHGLSETDRAQIEGPVLVAPLHNGRTRQPLPTRSLPTGDRHNVPSSAAPVLSRVSCTTTFRGSSNFGCQRLSFSAMRPSLPTFWSPAQICLANKTGRVDPALSERSSVTKTDTAFRVKTCHNGENNRPLATGRDIRGLSCWRGLSYTKASPPPHAFNVLMNSENHELQVASPDFCYASSLVPGRFWSLAHDVLADLLALDKEVEQSSRLDDGNRGNTASLMGSFLFGQVIALANI</sequence>
<evidence type="ECO:0000256" key="1">
    <source>
        <dbReference type="SAM" id="MobiDB-lite"/>
    </source>
</evidence>
<dbReference type="AlphaFoldDB" id="A0AAN7ATH9"/>
<dbReference type="Proteomes" id="UP001303160">
    <property type="component" value="Unassembled WGS sequence"/>
</dbReference>
<reference evidence="2" key="2">
    <citation type="submission" date="2023-05" db="EMBL/GenBank/DDBJ databases">
        <authorList>
            <consortium name="Lawrence Berkeley National Laboratory"/>
            <person name="Steindorff A."/>
            <person name="Hensen N."/>
            <person name="Bonometti L."/>
            <person name="Westerberg I."/>
            <person name="Brannstrom I.O."/>
            <person name="Guillou S."/>
            <person name="Cros-Aarteil S."/>
            <person name="Calhoun S."/>
            <person name="Haridas S."/>
            <person name="Kuo A."/>
            <person name="Mondo S."/>
            <person name="Pangilinan J."/>
            <person name="Riley R."/>
            <person name="Labutti K."/>
            <person name="Andreopoulos B."/>
            <person name="Lipzen A."/>
            <person name="Chen C."/>
            <person name="Yanf M."/>
            <person name="Daum C."/>
            <person name="Ng V."/>
            <person name="Clum A."/>
            <person name="Ohm R."/>
            <person name="Martin F."/>
            <person name="Silar P."/>
            <person name="Natvig D."/>
            <person name="Lalanne C."/>
            <person name="Gautier V."/>
            <person name="Ament-Velasquez S.L."/>
            <person name="Kruys A."/>
            <person name="Hutchinson M.I."/>
            <person name="Powell A.J."/>
            <person name="Barry K."/>
            <person name="Miller A.N."/>
            <person name="Grigoriev I.V."/>
            <person name="Debuchy R."/>
            <person name="Gladieux P."/>
            <person name="Thoren M.H."/>
            <person name="Johannesson H."/>
        </authorList>
    </citation>
    <scope>NUCLEOTIDE SEQUENCE</scope>
    <source>
        <strain evidence="2">CBS 315.58</strain>
    </source>
</reference>
<dbReference type="EMBL" id="MU863944">
    <property type="protein sequence ID" value="KAK4198549.1"/>
    <property type="molecule type" value="Genomic_DNA"/>
</dbReference>
<reference evidence="2" key="1">
    <citation type="journal article" date="2023" name="Mol. Phylogenet. Evol.">
        <title>Genome-scale phylogeny and comparative genomics of the fungal order Sordariales.</title>
        <authorList>
            <person name="Hensen N."/>
            <person name="Bonometti L."/>
            <person name="Westerberg I."/>
            <person name="Brannstrom I.O."/>
            <person name="Guillou S."/>
            <person name="Cros-Aarteil S."/>
            <person name="Calhoun S."/>
            <person name="Haridas S."/>
            <person name="Kuo A."/>
            <person name="Mondo S."/>
            <person name="Pangilinan J."/>
            <person name="Riley R."/>
            <person name="LaButti K."/>
            <person name="Andreopoulos B."/>
            <person name="Lipzen A."/>
            <person name="Chen C."/>
            <person name="Yan M."/>
            <person name="Daum C."/>
            <person name="Ng V."/>
            <person name="Clum A."/>
            <person name="Steindorff A."/>
            <person name="Ohm R.A."/>
            <person name="Martin F."/>
            <person name="Silar P."/>
            <person name="Natvig D.O."/>
            <person name="Lalanne C."/>
            <person name="Gautier V."/>
            <person name="Ament-Velasquez S.L."/>
            <person name="Kruys A."/>
            <person name="Hutchinson M.I."/>
            <person name="Powell A.J."/>
            <person name="Barry K."/>
            <person name="Miller A.N."/>
            <person name="Grigoriev I.V."/>
            <person name="Debuchy R."/>
            <person name="Gladieux P."/>
            <person name="Hiltunen Thoren M."/>
            <person name="Johannesson H."/>
        </authorList>
    </citation>
    <scope>NUCLEOTIDE SEQUENCE</scope>
    <source>
        <strain evidence="2">CBS 315.58</strain>
    </source>
</reference>
<evidence type="ECO:0000313" key="3">
    <source>
        <dbReference type="Proteomes" id="UP001303160"/>
    </source>
</evidence>
<name>A0AAN7ATH9_9PEZI</name>
<feature type="region of interest" description="Disordered" evidence="1">
    <location>
        <begin position="1"/>
        <end position="42"/>
    </location>
</feature>
<protein>
    <submittedName>
        <fullName evidence="2">Uncharacterized protein</fullName>
    </submittedName>
</protein>
<comment type="caution">
    <text evidence="2">The sequence shown here is derived from an EMBL/GenBank/DDBJ whole genome shotgun (WGS) entry which is preliminary data.</text>
</comment>
<gene>
    <name evidence="2" type="ORF">QBC40DRAFT_92191</name>
</gene>
<organism evidence="2 3">
    <name type="scientific">Triangularia verruculosa</name>
    <dbReference type="NCBI Taxonomy" id="2587418"/>
    <lineage>
        <taxon>Eukaryota</taxon>
        <taxon>Fungi</taxon>
        <taxon>Dikarya</taxon>
        <taxon>Ascomycota</taxon>
        <taxon>Pezizomycotina</taxon>
        <taxon>Sordariomycetes</taxon>
        <taxon>Sordariomycetidae</taxon>
        <taxon>Sordariales</taxon>
        <taxon>Podosporaceae</taxon>
        <taxon>Triangularia</taxon>
    </lineage>
</organism>
<proteinExistence type="predicted"/>
<accession>A0AAN7ATH9</accession>